<feature type="domain" description="Activator of Hsp90 ATPase homologue 1/2-like C-terminal" evidence="2">
    <location>
        <begin position="17"/>
        <end position="148"/>
    </location>
</feature>
<dbReference type="AlphaFoldDB" id="A0A418XGH8"/>
<evidence type="ECO:0000313" key="4">
    <source>
        <dbReference type="Proteomes" id="UP000284006"/>
    </source>
</evidence>
<reference evidence="3 4" key="1">
    <citation type="submission" date="2018-09" db="EMBL/GenBank/DDBJ databases">
        <authorList>
            <person name="Zhu H."/>
        </authorList>
    </citation>
    <scope>NUCLEOTIDE SEQUENCE [LARGE SCALE GENOMIC DNA]</scope>
    <source>
        <strain evidence="3 4">K1S02-61</strain>
    </source>
</reference>
<dbReference type="Proteomes" id="UP000284006">
    <property type="component" value="Unassembled WGS sequence"/>
</dbReference>
<dbReference type="Gene3D" id="3.30.530.20">
    <property type="match status" value="2"/>
</dbReference>
<protein>
    <recommendedName>
        <fullName evidence="2">Activator of Hsp90 ATPase homologue 1/2-like C-terminal domain-containing protein</fullName>
    </recommendedName>
</protein>
<dbReference type="PANTHER" id="PTHR36929:SF5">
    <property type="entry name" value="BLR6751 PROTEIN"/>
    <property type="match status" value="1"/>
</dbReference>
<gene>
    <name evidence="3" type="ORF">D3872_19055</name>
</gene>
<dbReference type="InterPro" id="IPR013538">
    <property type="entry name" value="ASHA1/2-like_C"/>
</dbReference>
<dbReference type="CDD" id="cd08894">
    <property type="entry name" value="SRPBCC_CalC_Aha1-like_1"/>
    <property type="match status" value="1"/>
</dbReference>
<dbReference type="RefSeq" id="WP_119812293.1">
    <property type="nucleotide sequence ID" value="NZ_QYUP01000146.1"/>
</dbReference>
<dbReference type="Pfam" id="PF08327">
    <property type="entry name" value="AHSA1"/>
    <property type="match status" value="2"/>
</dbReference>
<name>A0A418XGH8_9BURK</name>
<dbReference type="CDD" id="cd07814">
    <property type="entry name" value="SRPBCC_CalC_Aha1-like"/>
    <property type="match status" value="1"/>
</dbReference>
<evidence type="ECO:0000313" key="3">
    <source>
        <dbReference type="EMBL" id="RJG11573.1"/>
    </source>
</evidence>
<accession>A0A418XGH8</accession>
<comment type="caution">
    <text evidence="3">The sequence shown here is derived from an EMBL/GenBank/DDBJ whole genome shotgun (WGS) entry which is preliminary data.</text>
</comment>
<feature type="domain" description="Activator of Hsp90 ATPase homologue 1/2-like C-terminal" evidence="2">
    <location>
        <begin position="165"/>
        <end position="313"/>
    </location>
</feature>
<dbReference type="OrthoDB" id="9805228at2"/>
<organism evidence="3 4">
    <name type="scientific">Massilia cavernae</name>
    <dbReference type="NCBI Taxonomy" id="2320864"/>
    <lineage>
        <taxon>Bacteria</taxon>
        <taxon>Pseudomonadati</taxon>
        <taxon>Pseudomonadota</taxon>
        <taxon>Betaproteobacteria</taxon>
        <taxon>Burkholderiales</taxon>
        <taxon>Oxalobacteraceae</taxon>
        <taxon>Telluria group</taxon>
        <taxon>Massilia</taxon>
    </lineage>
</organism>
<comment type="similarity">
    <text evidence="1">Belongs to the AHA1 family.</text>
</comment>
<evidence type="ECO:0000259" key="2">
    <source>
        <dbReference type="Pfam" id="PF08327"/>
    </source>
</evidence>
<dbReference type="SUPFAM" id="SSF55961">
    <property type="entry name" value="Bet v1-like"/>
    <property type="match status" value="2"/>
</dbReference>
<evidence type="ECO:0000256" key="1">
    <source>
        <dbReference type="ARBA" id="ARBA00006817"/>
    </source>
</evidence>
<keyword evidence="4" id="KW-1185">Reference proteome</keyword>
<proteinExistence type="inferred from homology"/>
<dbReference type="EMBL" id="QYUP01000146">
    <property type="protein sequence ID" value="RJG11573.1"/>
    <property type="molecule type" value="Genomic_DNA"/>
</dbReference>
<sequence length="316" mass="35393">MTATSESREIRIIRTYDAPLKAVWDAWTDPDQVAQWWGPRGFTLTTHSKDLRAGGSWVYTMHGPDGTDYPNKTLYLEVEPLARLVYDHGGNDDRPPMFRVTVQFAEADGKTRMEMCMSLPSAEAAAQARQFIKQAGGDATWDRLAEYLAKRLSDADKFVINRSFDAPLTVMFDMWTRTEHIAEWLAPSGFDTHFFRADIKTGGSAFCRMASPAFTIHGRFNYEEVRSPDRIVYTQQFCDENENVSRHPMAPDWPDTLRTTVDLSAEGPNRTRVTVTAEVAGPATADERAAFAAARGGMTQGWTGSFDKLDSVLAAR</sequence>
<dbReference type="InterPro" id="IPR023393">
    <property type="entry name" value="START-like_dom_sf"/>
</dbReference>
<dbReference type="PANTHER" id="PTHR36929">
    <property type="entry name" value="ATTACHMENT SUBUNIT, PUTATIVE-RELATED"/>
    <property type="match status" value="1"/>
</dbReference>